<dbReference type="Gene3D" id="1.10.287.540">
    <property type="entry name" value="Helix hairpin bin"/>
    <property type="match status" value="1"/>
</dbReference>
<evidence type="ECO:0000313" key="3">
    <source>
        <dbReference type="Proteomes" id="UP000006683"/>
    </source>
</evidence>
<keyword evidence="1" id="KW-0812">Transmembrane</keyword>
<dbReference type="eggNOG" id="COG3167">
    <property type="taxonomic scope" value="Bacteria"/>
</dbReference>
<dbReference type="OrthoDB" id="9802133at2"/>
<dbReference type="RefSeq" id="WP_013343838.1">
    <property type="nucleotide sequence ID" value="NC_014541.1"/>
</dbReference>
<dbReference type="PANTHER" id="PTHR39555">
    <property type="entry name" value="FIMBRIAL ASSEMBLY PROTEIN PILO-LIKE PROTEIN-RELATED"/>
    <property type="match status" value="1"/>
</dbReference>
<dbReference type="InterPro" id="IPR014717">
    <property type="entry name" value="Transl_elong_EF1B/ribsomal_bS6"/>
</dbReference>
<proteinExistence type="predicted"/>
<dbReference type="KEGG" id="fbl:Fbal_0318"/>
<dbReference type="PANTHER" id="PTHR39555:SF1">
    <property type="entry name" value="TYPE IV PILUS INNER MEMBRANE COMPONENT PILO"/>
    <property type="match status" value="1"/>
</dbReference>
<protein>
    <submittedName>
        <fullName evidence="2">Pilus assembly protein PilO</fullName>
    </submittedName>
</protein>
<accession>E1SMH7</accession>
<dbReference type="GO" id="GO:0043107">
    <property type="term" value="P:type IV pilus-dependent motility"/>
    <property type="evidence" value="ECO:0007669"/>
    <property type="project" value="InterPro"/>
</dbReference>
<dbReference type="STRING" id="550540.Fbal_0318"/>
<keyword evidence="1" id="KW-1133">Transmembrane helix</keyword>
<dbReference type="EMBL" id="CP002209">
    <property type="protein sequence ID" value="ADN74532.1"/>
    <property type="molecule type" value="Genomic_DNA"/>
</dbReference>
<evidence type="ECO:0000256" key="1">
    <source>
        <dbReference type="SAM" id="Phobius"/>
    </source>
</evidence>
<reference evidence="2 3" key="1">
    <citation type="journal article" date="2010" name="Stand. Genomic Sci.">
        <title>Complete genome sequence of Ferrimonas balearica type strain (PAT).</title>
        <authorList>
            <person name="Nolan M."/>
            <person name="Sikorski J."/>
            <person name="Davenport K."/>
            <person name="Lucas S."/>
            <person name="Glavina Del Rio T."/>
            <person name="Tice H."/>
            <person name="Cheng J."/>
            <person name="Goodwin L."/>
            <person name="Pitluck S."/>
            <person name="Liolios K."/>
            <person name="Ivanova N."/>
            <person name="Mavromatis K."/>
            <person name="Ovchinnikova G."/>
            <person name="Pati A."/>
            <person name="Chen A."/>
            <person name="Palaniappan K."/>
            <person name="Land M."/>
            <person name="Hauser L."/>
            <person name="Chang Y."/>
            <person name="Jeffries C."/>
            <person name="Tapia R."/>
            <person name="Brettin T."/>
            <person name="Detter J."/>
            <person name="Han C."/>
            <person name="Yasawong M."/>
            <person name="Rohde M."/>
            <person name="Tindall B."/>
            <person name="Goker M."/>
            <person name="Woyke T."/>
            <person name="Bristow J."/>
            <person name="Eisen J."/>
            <person name="Markowitz V."/>
            <person name="Hugenholtz P."/>
            <person name="Kyrpides N."/>
            <person name="Klenk H."/>
            <person name="Lapidus A."/>
        </authorList>
    </citation>
    <scope>NUCLEOTIDE SEQUENCE [LARGE SCALE GENOMIC DNA]</scope>
    <source>
        <strain evidence="3">DSM 9799 / CCM 4581 / KCTC 23876 / PAT</strain>
    </source>
</reference>
<keyword evidence="1" id="KW-0472">Membrane</keyword>
<sequence length="200" mass="22575">MKVDLKQLNDLDFENLANWPKEVKIIFAVVLAVLVGVAGYFLFIKDSMASLERLQAEEQKLRGEFEAKYRLAANLPRYREQLTQMTEQFEAMLGMLPTASEMPGLLDDVTFLATDANLQINSLNWQPEQVKEFYVELPIEMKIQGGYHEFGAFSAGVANLPRIVSLHDFTMERAANGVSMTVLAKTYRFAEMADPEGGKK</sequence>
<feature type="transmembrane region" description="Helical" evidence="1">
    <location>
        <begin position="25"/>
        <end position="44"/>
    </location>
</feature>
<dbReference type="HOGENOM" id="CLU_102444_1_0_6"/>
<dbReference type="AlphaFoldDB" id="E1SMH7"/>
<dbReference type="PIRSF" id="PIRSF016482">
    <property type="entry name" value="PilO"/>
    <property type="match status" value="1"/>
</dbReference>
<dbReference type="InterPro" id="IPR007445">
    <property type="entry name" value="PilO"/>
</dbReference>
<evidence type="ECO:0000313" key="2">
    <source>
        <dbReference type="EMBL" id="ADN74532.1"/>
    </source>
</evidence>
<keyword evidence="3" id="KW-1185">Reference proteome</keyword>
<name>E1SMH7_FERBD</name>
<dbReference type="GeneID" id="67180570"/>
<dbReference type="GO" id="GO:0043683">
    <property type="term" value="P:type IV pilus assembly"/>
    <property type="evidence" value="ECO:0007669"/>
    <property type="project" value="InterPro"/>
</dbReference>
<gene>
    <name evidence="2" type="ordered locus">Fbal_0318</name>
</gene>
<dbReference type="Proteomes" id="UP000006683">
    <property type="component" value="Chromosome"/>
</dbReference>
<dbReference type="Pfam" id="PF04350">
    <property type="entry name" value="PilO"/>
    <property type="match status" value="1"/>
</dbReference>
<organism evidence="2 3">
    <name type="scientific">Ferrimonas balearica (strain DSM 9799 / CCM 4581 / KCTC 23876 / PAT)</name>
    <dbReference type="NCBI Taxonomy" id="550540"/>
    <lineage>
        <taxon>Bacteria</taxon>
        <taxon>Pseudomonadati</taxon>
        <taxon>Pseudomonadota</taxon>
        <taxon>Gammaproteobacteria</taxon>
        <taxon>Alteromonadales</taxon>
        <taxon>Ferrimonadaceae</taxon>
        <taxon>Ferrimonas</taxon>
    </lineage>
</organism>
<dbReference type="Gene3D" id="3.30.70.60">
    <property type="match status" value="1"/>
</dbReference>